<sequence length="313" mass="33887">MTLAVAALSHAPSFGNVDPGGSTFAEIQSAIGEVQAFVADYRPDVVVVFGPDHFNGQLYSLITPWAVGAVAEGVGDYGTTEGPLPVDSETARALHALVLEQGIDIGRSERMRVDHGVVQPLDFVFGHNFTQPIVPVFVNSLGLPLTPMYRVRELGEAFGRAAQQLDKRVLFLASGGISHNPPIPRWDGAPGTLQERLIQYAPTREERQERERKIITGIQAIADGKAPTDPLNEEWDELLLGVFRSGDLTQVDAWANDWFIAEGGSAAHEMRSWIAAYAALSTAGPYHFAVDHYWAVKTWGAGFGIQAAITDPS</sequence>
<reference evidence="3" key="1">
    <citation type="journal article" date="2019" name="Int. J. Syst. Evol. Microbiol.">
        <title>The Global Catalogue of Microorganisms (GCM) 10K type strain sequencing project: providing services to taxonomists for standard genome sequencing and annotation.</title>
        <authorList>
            <consortium name="The Broad Institute Genomics Platform"/>
            <consortium name="The Broad Institute Genome Sequencing Center for Infectious Disease"/>
            <person name="Wu L."/>
            <person name="Ma J."/>
        </authorList>
    </citation>
    <scope>NUCLEOTIDE SEQUENCE [LARGE SCALE GENOMIC DNA]</scope>
    <source>
        <strain evidence="3">CGMCC 4.6997</strain>
    </source>
</reference>
<dbReference type="EC" id="1.13.11.16" evidence="2"/>
<evidence type="ECO:0000313" key="3">
    <source>
        <dbReference type="Proteomes" id="UP001596039"/>
    </source>
</evidence>
<keyword evidence="2" id="KW-0560">Oxidoreductase</keyword>
<proteinExistence type="predicted"/>
<organism evidence="2 3">
    <name type="scientific">Lysinimonas soli</name>
    <dbReference type="NCBI Taxonomy" id="1074233"/>
    <lineage>
        <taxon>Bacteria</taxon>
        <taxon>Bacillati</taxon>
        <taxon>Actinomycetota</taxon>
        <taxon>Actinomycetes</taxon>
        <taxon>Micrococcales</taxon>
        <taxon>Microbacteriaceae</taxon>
        <taxon>Lysinimonas</taxon>
    </lineage>
</organism>
<dbReference type="InterPro" id="IPR004183">
    <property type="entry name" value="Xdiol_dOase_suB"/>
</dbReference>
<dbReference type="GO" id="GO:0047070">
    <property type="term" value="F:3-carboxyethylcatechol 2,3-dioxygenase activity"/>
    <property type="evidence" value="ECO:0007669"/>
    <property type="project" value="UniProtKB-EC"/>
</dbReference>
<feature type="domain" description="Extradiol ring-cleavage dioxygenase class III enzyme subunit B" evidence="1">
    <location>
        <begin position="6"/>
        <end position="288"/>
    </location>
</feature>
<gene>
    <name evidence="2" type="ORF">ACFPJ4_09680</name>
</gene>
<protein>
    <submittedName>
        <fullName evidence="2">3-carboxyethylcatechol 2,3-dioxygenase</fullName>
        <ecNumber evidence="2">1.13.11.16</ecNumber>
    </submittedName>
</protein>
<name>A0ABW0NTB1_9MICO</name>
<evidence type="ECO:0000313" key="2">
    <source>
        <dbReference type="EMBL" id="MFC5502507.1"/>
    </source>
</evidence>
<comment type="caution">
    <text evidence="2">The sequence shown here is derived from an EMBL/GenBank/DDBJ whole genome shotgun (WGS) entry which is preliminary data.</text>
</comment>
<dbReference type="RefSeq" id="WP_386740199.1">
    <property type="nucleotide sequence ID" value="NZ_JBHSMG010000002.1"/>
</dbReference>
<dbReference type="Proteomes" id="UP001596039">
    <property type="component" value="Unassembled WGS sequence"/>
</dbReference>
<dbReference type="SUPFAM" id="SSF53213">
    <property type="entry name" value="LigB-like"/>
    <property type="match status" value="1"/>
</dbReference>
<accession>A0ABW0NTB1</accession>
<dbReference type="NCBIfam" id="NF009910">
    <property type="entry name" value="PRK13370.1-4"/>
    <property type="match status" value="1"/>
</dbReference>
<dbReference type="EMBL" id="JBHSMG010000002">
    <property type="protein sequence ID" value="MFC5502507.1"/>
    <property type="molecule type" value="Genomic_DNA"/>
</dbReference>
<keyword evidence="3" id="KW-1185">Reference proteome</keyword>
<dbReference type="Pfam" id="PF02900">
    <property type="entry name" value="LigB"/>
    <property type="match status" value="1"/>
</dbReference>
<evidence type="ECO:0000259" key="1">
    <source>
        <dbReference type="Pfam" id="PF02900"/>
    </source>
</evidence>
<dbReference type="Gene3D" id="3.40.830.10">
    <property type="entry name" value="LigB-like"/>
    <property type="match status" value="1"/>
</dbReference>